<evidence type="ECO:0000256" key="4">
    <source>
        <dbReference type="ARBA" id="ARBA00022827"/>
    </source>
</evidence>
<sequence>MKKIIVIGAGFVGINFLNKIAKQSKDKYQIILFDKNNHHVFQPMLYQAATSFIPLNNVVVPIRKLVCKNNIKFNMEEIIDILPDEKLVKTTQHSYPYDYLIVATGVEYDYFGNDKWGKHTLSLKTAFDAQRLKSHILSRFEQAEISKTREEIKHFLTFIIIGAGATGVEITGALLDLFETDILNTYNNFSREDISLHIIEGGESILSAFDSGLSSHAHESLEKRNVSIHLNEPVTQITKEYVQTKQNSYTGATIIWSTTLKGKTLGNWMAGQIERGKISVSKDLSHPDYENIYFAGDISYIKANPLPGLASVAKQQGKYLAKNIIAKDNNKDPKDFRYKDLGTMAIIKKHEAIAEIFGMKFKGKLGWFIWGGVHITFLISLRNKFVVSFNWLSYYLFKRIGSIEFINRKDKNTD</sequence>
<gene>
    <name evidence="11" type="ORF">CDH04_02620</name>
    <name evidence="12" type="ORF">FZC43_02620</name>
</gene>
<keyword evidence="3" id="KW-0285">Flavoprotein</keyword>
<dbReference type="InterPro" id="IPR045024">
    <property type="entry name" value="NDH-2"/>
</dbReference>
<dbReference type="AlphaFoldDB" id="A0A2Z4XY62"/>
<comment type="similarity">
    <text evidence="1">Belongs to the NADH dehydrogenase family.</text>
</comment>
<keyword evidence="4" id="KW-0274">FAD</keyword>
<name>A0A2Z4XY62_9GAMM</name>
<proteinExistence type="inferred from homology"/>
<evidence type="ECO:0000256" key="6">
    <source>
        <dbReference type="ARBA" id="ARBA00023002"/>
    </source>
</evidence>
<protein>
    <recommendedName>
        <fullName evidence="2">NADH:ubiquinone reductase (non-electrogenic)</fullName>
        <ecNumber evidence="2">1.6.5.9</ecNumber>
    </recommendedName>
</protein>
<evidence type="ECO:0000313" key="13">
    <source>
        <dbReference type="Proteomes" id="UP000251120"/>
    </source>
</evidence>
<evidence type="ECO:0000313" key="14">
    <source>
        <dbReference type="Proteomes" id="UP000681131"/>
    </source>
</evidence>
<dbReference type="PANTHER" id="PTHR43706:SF47">
    <property type="entry name" value="EXTERNAL NADH-UBIQUINONE OXIDOREDUCTASE 1, MITOCHONDRIAL-RELATED"/>
    <property type="match status" value="1"/>
</dbReference>
<evidence type="ECO:0000256" key="8">
    <source>
        <dbReference type="ARBA" id="ARBA00047599"/>
    </source>
</evidence>
<dbReference type="InterPro" id="IPR023753">
    <property type="entry name" value="FAD/NAD-binding_dom"/>
</dbReference>
<keyword evidence="7" id="KW-0520">NAD</keyword>
<dbReference type="SUPFAM" id="SSF51905">
    <property type="entry name" value="FAD/NAD(P)-binding domain"/>
    <property type="match status" value="2"/>
</dbReference>
<evidence type="ECO:0000313" key="11">
    <source>
        <dbReference type="EMBL" id="AXA33373.1"/>
    </source>
</evidence>
<dbReference type="RefSeq" id="WP_112869546.1">
    <property type="nucleotide sequence ID" value="NZ_CP021781.1"/>
</dbReference>
<dbReference type="PANTHER" id="PTHR43706">
    <property type="entry name" value="NADH DEHYDROGENASE"/>
    <property type="match status" value="1"/>
</dbReference>
<dbReference type="InterPro" id="IPR036188">
    <property type="entry name" value="FAD/NAD-bd_sf"/>
</dbReference>
<evidence type="ECO:0000256" key="2">
    <source>
        <dbReference type="ARBA" id="ARBA00012637"/>
    </source>
</evidence>
<dbReference type="OrthoDB" id="9781621at2"/>
<accession>A0A2Z4XY62</accession>
<evidence type="ECO:0000256" key="7">
    <source>
        <dbReference type="ARBA" id="ARBA00023027"/>
    </source>
</evidence>
<reference evidence="12 14" key="2">
    <citation type="submission" date="2019-08" db="EMBL/GenBank/DDBJ databases">
        <title>Complete genome sequences of Francisella adeliensis (FSC1325 and FSC1326).</title>
        <authorList>
            <person name="Ohrman C."/>
            <person name="Uneklint I."/>
            <person name="Vallesi A."/>
            <person name="Karlsson L."/>
            <person name="Sjodin A."/>
        </authorList>
    </citation>
    <scope>NUCLEOTIDE SEQUENCE [LARGE SCALE GENOMIC DNA]</scope>
    <source>
        <strain evidence="12 14">FSC1325</strain>
    </source>
</reference>
<dbReference type="Proteomes" id="UP000251120">
    <property type="component" value="Chromosome"/>
</dbReference>
<feature type="domain" description="External alternative NADH-ubiquinone oxidoreductase-like C-terminal" evidence="10">
    <location>
        <begin position="341"/>
        <end position="399"/>
    </location>
</feature>
<comment type="catalytic activity">
    <reaction evidence="8">
        <text>a quinone + NADH + H(+) = a quinol + NAD(+)</text>
        <dbReference type="Rhea" id="RHEA:46160"/>
        <dbReference type="ChEBI" id="CHEBI:15378"/>
        <dbReference type="ChEBI" id="CHEBI:24646"/>
        <dbReference type="ChEBI" id="CHEBI:57540"/>
        <dbReference type="ChEBI" id="CHEBI:57945"/>
        <dbReference type="ChEBI" id="CHEBI:132124"/>
        <dbReference type="EC" id="1.6.5.9"/>
    </reaction>
</comment>
<evidence type="ECO:0000259" key="10">
    <source>
        <dbReference type="Pfam" id="PF22366"/>
    </source>
</evidence>
<dbReference type="PRINTS" id="PR00368">
    <property type="entry name" value="FADPNR"/>
</dbReference>
<evidence type="ECO:0000256" key="5">
    <source>
        <dbReference type="ARBA" id="ARBA00022946"/>
    </source>
</evidence>
<evidence type="ECO:0000259" key="9">
    <source>
        <dbReference type="Pfam" id="PF07992"/>
    </source>
</evidence>
<keyword evidence="14" id="KW-1185">Reference proteome</keyword>
<dbReference type="Gene3D" id="3.50.50.100">
    <property type="match status" value="1"/>
</dbReference>
<dbReference type="Pfam" id="PF22366">
    <property type="entry name" value="NDH2_C"/>
    <property type="match status" value="1"/>
</dbReference>
<dbReference type="KEGG" id="fad:CDH04_02620"/>
<organism evidence="11 13">
    <name type="scientific">Francisella adeliensis</name>
    <dbReference type="NCBI Taxonomy" id="2007306"/>
    <lineage>
        <taxon>Bacteria</taxon>
        <taxon>Pseudomonadati</taxon>
        <taxon>Pseudomonadota</taxon>
        <taxon>Gammaproteobacteria</taxon>
        <taxon>Thiotrichales</taxon>
        <taxon>Francisellaceae</taxon>
        <taxon>Francisella</taxon>
    </lineage>
</organism>
<evidence type="ECO:0000256" key="1">
    <source>
        <dbReference type="ARBA" id="ARBA00005272"/>
    </source>
</evidence>
<dbReference type="GO" id="GO:0050136">
    <property type="term" value="F:NADH dehydrogenase (quinone) (non-electrogenic) activity"/>
    <property type="evidence" value="ECO:0007669"/>
    <property type="project" value="UniProtKB-EC"/>
</dbReference>
<evidence type="ECO:0000256" key="3">
    <source>
        <dbReference type="ARBA" id="ARBA00022630"/>
    </source>
</evidence>
<keyword evidence="6" id="KW-0560">Oxidoreductase</keyword>
<reference evidence="11 13" key="1">
    <citation type="submission" date="2017-06" db="EMBL/GenBank/DDBJ databases">
        <title>Complete genome of Francisella adeliensis.</title>
        <authorList>
            <person name="Vallesi A."/>
            <person name="Sjodin A."/>
        </authorList>
    </citation>
    <scope>NUCLEOTIDE SEQUENCE [LARGE SCALE GENOMIC DNA]</scope>
    <source>
        <strain evidence="11 13">FDC440</strain>
    </source>
</reference>
<dbReference type="EMBL" id="CP021781">
    <property type="protein sequence ID" value="AXA33373.1"/>
    <property type="molecule type" value="Genomic_DNA"/>
</dbReference>
<dbReference type="Pfam" id="PF07992">
    <property type="entry name" value="Pyr_redox_2"/>
    <property type="match status" value="1"/>
</dbReference>
<evidence type="ECO:0000313" key="12">
    <source>
        <dbReference type="EMBL" id="QIW11601.1"/>
    </source>
</evidence>
<feature type="domain" description="FAD/NAD(P)-binding" evidence="9">
    <location>
        <begin position="3"/>
        <end position="317"/>
    </location>
</feature>
<dbReference type="InterPro" id="IPR054585">
    <property type="entry name" value="NDH2-like_C"/>
</dbReference>
<dbReference type="EMBL" id="CP043424">
    <property type="protein sequence ID" value="QIW11601.1"/>
    <property type="molecule type" value="Genomic_DNA"/>
</dbReference>
<keyword evidence="5" id="KW-0809">Transit peptide</keyword>
<dbReference type="EC" id="1.6.5.9" evidence="2"/>
<dbReference type="Proteomes" id="UP000681131">
    <property type="component" value="Chromosome"/>
</dbReference>